<gene>
    <name evidence="1" type="ORF">O181_077927</name>
</gene>
<evidence type="ECO:0000313" key="2">
    <source>
        <dbReference type="Proteomes" id="UP000765509"/>
    </source>
</evidence>
<reference evidence="1" key="1">
    <citation type="submission" date="2021-03" db="EMBL/GenBank/DDBJ databases">
        <title>Draft genome sequence of rust myrtle Austropuccinia psidii MF-1, a brazilian biotype.</title>
        <authorList>
            <person name="Quecine M.C."/>
            <person name="Pachon D.M.R."/>
            <person name="Bonatelli M.L."/>
            <person name="Correr F.H."/>
            <person name="Franceschini L.M."/>
            <person name="Leite T.F."/>
            <person name="Margarido G.R.A."/>
            <person name="Almeida C.A."/>
            <person name="Ferrarezi J.A."/>
            <person name="Labate C.A."/>
        </authorList>
    </citation>
    <scope>NUCLEOTIDE SEQUENCE</scope>
    <source>
        <strain evidence="1">MF-1</strain>
    </source>
</reference>
<proteinExistence type="predicted"/>
<dbReference type="Proteomes" id="UP000765509">
    <property type="component" value="Unassembled WGS sequence"/>
</dbReference>
<sequence>MWYAIIKWITVSIRSSRFLCGFVNISFSAPPPSMLSCFAHFLDLLKQEARYSTSPCSSPRELVKFDVGATYGLGAITPYETKLMDSNITFAQKCLIGLEG</sequence>
<organism evidence="1 2">
    <name type="scientific">Austropuccinia psidii MF-1</name>
    <dbReference type="NCBI Taxonomy" id="1389203"/>
    <lineage>
        <taxon>Eukaryota</taxon>
        <taxon>Fungi</taxon>
        <taxon>Dikarya</taxon>
        <taxon>Basidiomycota</taxon>
        <taxon>Pucciniomycotina</taxon>
        <taxon>Pucciniomycetes</taxon>
        <taxon>Pucciniales</taxon>
        <taxon>Sphaerophragmiaceae</taxon>
        <taxon>Austropuccinia</taxon>
    </lineage>
</organism>
<accession>A0A9Q3IF50</accession>
<evidence type="ECO:0000313" key="1">
    <source>
        <dbReference type="EMBL" id="MBW0538212.1"/>
    </source>
</evidence>
<dbReference type="AlphaFoldDB" id="A0A9Q3IF50"/>
<dbReference type="EMBL" id="AVOT02042776">
    <property type="protein sequence ID" value="MBW0538212.1"/>
    <property type="molecule type" value="Genomic_DNA"/>
</dbReference>
<comment type="caution">
    <text evidence="1">The sequence shown here is derived from an EMBL/GenBank/DDBJ whole genome shotgun (WGS) entry which is preliminary data.</text>
</comment>
<keyword evidence="2" id="KW-1185">Reference proteome</keyword>
<protein>
    <submittedName>
        <fullName evidence="1">Uncharacterized protein</fullName>
    </submittedName>
</protein>
<name>A0A9Q3IF50_9BASI</name>